<proteinExistence type="predicted"/>
<organism evidence="2 3">
    <name type="scientific">Streptomyces stramineus</name>
    <dbReference type="NCBI Taxonomy" id="173861"/>
    <lineage>
        <taxon>Bacteria</taxon>
        <taxon>Bacillati</taxon>
        <taxon>Actinomycetota</taxon>
        <taxon>Actinomycetes</taxon>
        <taxon>Kitasatosporales</taxon>
        <taxon>Streptomycetaceae</taxon>
        <taxon>Streptomyces</taxon>
    </lineage>
</organism>
<name>A0ABN0ZYY3_9ACTN</name>
<keyword evidence="3" id="KW-1185">Reference proteome</keyword>
<dbReference type="EMBL" id="BAAAHB010000024">
    <property type="protein sequence ID" value="GAA0463067.1"/>
    <property type="molecule type" value="Genomic_DNA"/>
</dbReference>
<dbReference type="Proteomes" id="UP001499895">
    <property type="component" value="Unassembled WGS sequence"/>
</dbReference>
<comment type="caution">
    <text evidence="2">The sequence shown here is derived from an EMBL/GenBank/DDBJ whole genome shotgun (WGS) entry which is preliminary data.</text>
</comment>
<gene>
    <name evidence="2" type="ORF">GCM10009544_26940</name>
</gene>
<evidence type="ECO:0000256" key="1">
    <source>
        <dbReference type="SAM" id="MobiDB-lite"/>
    </source>
</evidence>
<feature type="region of interest" description="Disordered" evidence="1">
    <location>
        <begin position="46"/>
        <end position="70"/>
    </location>
</feature>
<sequence length="70" mass="7690">MKEPSSFSVESSTTGVPKYRMLGVMVTWSAEVSAGALSGVRVFMGPDGRAEKLRRAPKDPRWMMDGDEQP</sequence>
<accession>A0ABN0ZYY3</accession>
<evidence type="ECO:0000313" key="2">
    <source>
        <dbReference type="EMBL" id="GAA0463067.1"/>
    </source>
</evidence>
<feature type="compositionally biased region" description="Basic and acidic residues" evidence="1">
    <location>
        <begin position="48"/>
        <end position="64"/>
    </location>
</feature>
<reference evidence="2 3" key="1">
    <citation type="journal article" date="2019" name="Int. J. Syst. Evol. Microbiol.">
        <title>The Global Catalogue of Microorganisms (GCM) 10K type strain sequencing project: providing services to taxonomists for standard genome sequencing and annotation.</title>
        <authorList>
            <consortium name="The Broad Institute Genomics Platform"/>
            <consortium name="The Broad Institute Genome Sequencing Center for Infectious Disease"/>
            <person name="Wu L."/>
            <person name="Ma J."/>
        </authorList>
    </citation>
    <scope>NUCLEOTIDE SEQUENCE [LARGE SCALE GENOMIC DNA]</scope>
    <source>
        <strain evidence="2 3">JCM 10649</strain>
    </source>
</reference>
<protein>
    <submittedName>
        <fullName evidence="2">Uncharacterized protein</fullName>
    </submittedName>
</protein>
<evidence type="ECO:0000313" key="3">
    <source>
        <dbReference type="Proteomes" id="UP001499895"/>
    </source>
</evidence>